<dbReference type="PANTHER" id="PTHR30349:SF64">
    <property type="entry name" value="PROPHAGE INTEGRASE INTD-RELATED"/>
    <property type="match status" value="1"/>
</dbReference>
<dbReference type="PROSITE" id="PS51900">
    <property type="entry name" value="CB"/>
    <property type="match status" value="1"/>
</dbReference>
<dbReference type="CDD" id="cd01189">
    <property type="entry name" value="INT_ICEBs1_C_like"/>
    <property type="match status" value="1"/>
</dbReference>
<dbReference type="InterPro" id="IPR010998">
    <property type="entry name" value="Integrase_recombinase_N"/>
</dbReference>
<comment type="caution">
    <text evidence="9">The sequence shown here is derived from an EMBL/GenBank/DDBJ whole genome shotgun (WGS) entry which is preliminary data.</text>
</comment>
<evidence type="ECO:0000256" key="5">
    <source>
        <dbReference type="ARBA" id="ARBA00023172"/>
    </source>
</evidence>
<dbReference type="InterPro" id="IPR011010">
    <property type="entry name" value="DNA_brk_join_enz"/>
</dbReference>
<dbReference type="EMBL" id="ADKM02000094">
    <property type="protein sequence ID" value="EGC02440.1"/>
    <property type="molecule type" value="Genomic_DNA"/>
</dbReference>
<gene>
    <name evidence="9" type="ORF">CUS_5200</name>
</gene>
<keyword evidence="10" id="KW-1185">Reference proteome</keyword>
<keyword evidence="4 6" id="KW-0238">DNA-binding</keyword>
<dbReference type="InterPro" id="IPR028259">
    <property type="entry name" value="AP2-like_int_N"/>
</dbReference>
<evidence type="ECO:0000256" key="4">
    <source>
        <dbReference type="ARBA" id="ARBA00023125"/>
    </source>
</evidence>
<feature type="domain" description="Core-binding (CB)" evidence="8">
    <location>
        <begin position="63"/>
        <end position="146"/>
    </location>
</feature>
<dbReference type="InterPro" id="IPR044068">
    <property type="entry name" value="CB"/>
</dbReference>
<dbReference type="Gene3D" id="1.10.150.130">
    <property type="match status" value="1"/>
</dbReference>
<dbReference type="PROSITE" id="PS51898">
    <property type="entry name" value="TYR_RECOMBINASE"/>
    <property type="match status" value="1"/>
</dbReference>
<evidence type="ECO:0000313" key="10">
    <source>
        <dbReference type="Proteomes" id="UP000004259"/>
    </source>
</evidence>
<comment type="function">
    <text evidence="1">Site-specific tyrosine recombinase, which acts by catalyzing the cutting and rejoining of the recombining DNA molecules.</text>
</comment>
<dbReference type="eggNOG" id="COG0582">
    <property type="taxonomic scope" value="Bacteria"/>
</dbReference>
<evidence type="ECO:0000256" key="6">
    <source>
        <dbReference type="PROSITE-ProRule" id="PRU01248"/>
    </source>
</evidence>
<dbReference type="STRING" id="246199.CUS_5200"/>
<evidence type="ECO:0000313" key="9">
    <source>
        <dbReference type="EMBL" id="EGC02440.1"/>
    </source>
</evidence>
<dbReference type="InterPro" id="IPR002104">
    <property type="entry name" value="Integrase_catalytic"/>
</dbReference>
<dbReference type="OrthoDB" id="2065637at2"/>
<dbReference type="AlphaFoldDB" id="E9SE44"/>
<dbReference type="GO" id="GO:0003677">
    <property type="term" value="F:DNA binding"/>
    <property type="evidence" value="ECO:0007669"/>
    <property type="project" value="UniProtKB-UniRule"/>
</dbReference>
<dbReference type="GO" id="GO:0006310">
    <property type="term" value="P:DNA recombination"/>
    <property type="evidence" value="ECO:0007669"/>
    <property type="project" value="UniProtKB-KW"/>
</dbReference>
<dbReference type="Proteomes" id="UP000004259">
    <property type="component" value="Unassembled WGS sequence"/>
</dbReference>
<keyword evidence="5" id="KW-0233">DNA recombination</keyword>
<dbReference type="Pfam" id="PF14657">
    <property type="entry name" value="Arm-DNA-bind_4"/>
    <property type="match status" value="1"/>
</dbReference>
<dbReference type="PANTHER" id="PTHR30349">
    <property type="entry name" value="PHAGE INTEGRASE-RELATED"/>
    <property type="match status" value="1"/>
</dbReference>
<dbReference type="InterPro" id="IPR013762">
    <property type="entry name" value="Integrase-like_cat_sf"/>
</dbReference>
<evidence type="ECO:0000259" key="8">
    <source>
        <dbReference type="PROSITE" id="PS51900"/>
    </source>
</evidence>
<dbReference type="RefSeq" id="WP_002850940.1">
    <property type="nucleotide sequence ID" value="NZ_ADKM02000094.1"/>
</dbReference>
<evidence type="ECO:0000256" key="3">
    <source>
        <dbReference type="ARBA" id="ARBA00022908"/>
    </source>
</evidence>
<name>E9SE44_RUMAL</name>
<reference evidence="9 10" key="1">
    <citation type="submission" date="2011-02" db="EMBL/GenBank/DDBJ databases">
        <authorList>
            <person name="Nelson K.E."/>
            <person name="Sutton G."/>
            <person name="Torralba M."/>
            <person name="Durkin S."/>
            <person name="Harkins D."/>
            <person name="Montgomery R."/>
            <person name="Ziemer C."/>
            <person name="Klaassens E."/>
            <person name="Ocuiv P."/>
            <person name="Morrison M."/>
        </authorList>
    </citation>
    <scope>NUCLEOTIDE SEQUENCE [LARGE SCALE GENOMIC DNA]</scope>
    <source>
        <strain evidence="9 10">8</strain>
    </source>
</reference>
<dbReference type="Gene3D" id="1.10.443.10">
    <property type="entry name" value="Intergrase catalytic core"/>
    <property type="match status" value="1"/>
</dbReference>
<dbReference type="Pfam" id="PF00589">
    <property type="entry name" value="Phage_integrase"/>
    <property type="match status" value="1"/>
</dbReference>
<dbReference type="InterPro" id="IPR004107">
    <property type="entry name" value="Integrase_SAM-like_N"/>
</dbReference>
<feature type="domain" description="Tyr recombinase" evidence="7">
    <location>
        <begin position="175"/>
        <end position="390"/>
    </location>
</feature>
<organism evidence="9 10">
    <name type="scientific">Ruminococcus albus 8</name>
    <dbReference type="NCBI Taxonomy" id="246199"/>
    <lineage>
        <taxon>Bacteria</taxon>
        <taxon>Bacillati</taxon>
        <taxon>Bacillota</taxon>
        <taxon>Clostridia</taxon>
        <taxon>Eubacteriales</taxon>
        <taxon>Oscillospiraceae</taxon>
        <taxon>Ruminococcus</taxon>
    </lineage>
</organism>
<accession>E9SE44</accession>
<protein>
    <submittedName>
        <fullName evidence="9">Site-specific recombinase, phage integrase family</fullName>
    </submittedName>
</protein>
<dbReference type="GO" id="GO:0015074">
    <property type="term" value="P:DNA integration"/>
    <property type="evidence" value="ECO:0007669"/>
    <property type="project" value="UniProtKB-KW"/>
</dbReference>
<dbReference type="InterPro" id="IPR050090">
    <property type="entry name" value="Tyrosine_recombinase_XerCD"/>
</dbReference>
<keyword evidence="3" id="KW-0229">DNA integration</keyword>
<sequence length="395" mass="45924">MADINARKRGKKWEYYFEIAKMDGKRKRISKGGFNTKAEAVSEGVKAMHEYQTAGTVNTPSELSMHDYLNYWIEMYCIPNLKPTTVANYKKYIRLHISPKIGKYRLATITAEQLQKLINDMVANGYSKNTVIGIKGVLSSSLNYAVQPLHYLKTSPMAYVKIPKGSRTNYRSSQYKREVIEKDIIDEIFVRFPKGSSTYLPLMFAYHCGMRLGEAFAITWDNVNFADRTVTINKQLQWDLEKKFWYLTPPKYNSSRTIDIDETIVELLKELQEKQIRAKEYYADEYSLIYYDEELGINESTGNVIDFVNVYENGGFIQPRTIQHTSQVIHKFYPAFTFHSLRHTHCTRLLEAGLPIKYVQERLGHKNISVTMDIYNHLTQNQAELSKRALEDVFK</sequence>
<dbReference type="SUPFAM" id="SSF56349">
    <property type="entry name" value="DNA breaking-rejoining enzymes"/>
    <property type="match status" value="1"/>
</dbReference>
<dbReference type="Pfam" id="PF14659">
    <property type="entry name" value="Phage_int_SAM_3"/>
    <property type="match status" value="1"/>
</dbReference>
<evidence type="ECO:0000256" key="2">
    <source>
        <dbReference type="ARBA" id="ARBA00008857"/>
    </source>
</evidence>
<proteinExistence type="inferred from homology"/>
<evidence type="ECO:0000256" key="1">
    <source>
        <dbReference type="ARBA" id="ARBA00003283"/>
    </source>
</evidence>
<comment type="similarity">
    <text evidence="2">Belongs to the 'phage' integrase family.</text>
</comment>
<evidence type="ECO:0000259" key="7">
    <source>
        <dbReference type="PROSITE" id="PS51898"/>
    </source>
</evidence>